<evidence type="ECO:0000256" key="1">
    <source>
        <dbReference type="SAM" id="MobiDB-lite"/>
    </source>
</evidence>
<dbReference type="AlphaFoldDB" id="A0A7S1UE15"/>
<reference evidence="2" key="1">
    <citation type="submission" date="2021-01" db="EMBL/GenBank/DDBJ databases">
        <authorList>
            <person name="Corre E."/>
            <person name="Pelletier E."/>
            <person name="Niang G."/>
            <person name="Scheremetjew M."/>
            <person name="Finn R."/>
            <person name="Kale V."/>
            <person name="Holt S."/>
            <person name="Cochrane G."/>
            <person name="Meng A."/>
            <person name="Brown T."/>
            <person name="Cohen L."/>
        </authorList>
    </citation>
    <scope>NUCLEOTIDE SEQUENCE</scope>
    <source>
        <strain evidence="2">CCMP2877</strain>
    </source>
</reference>
<sequence length="403" mass="44745">MGQAHASTTCMTDAFSVMCSDNLPDGDDEEAPHLSTQATLDDDMHRVLKEGREIAYKKMKKECDKRTKAKFESLQMILDQEIIDKAHADYANLLNNTAEVHKFLSDMELVLDRSTLSLDNLNRLNELTKKLQALNKHDASLDRDDTLGYIVRSLQQQMEQVFGTRIEAQPPYTLVFLGMLRGAYYRLVSEYQTGEHAARSLKASVMNYNAAVALAHDRLLPRDVVRLAAEVEYVAFTRTSFRQPERSNALFYAAITSGIDVYAGILNSSDEKDVKASEAFSRYMGVICEADLDPLFGCDPAVLWDTALSKAETEAARAAARLALLSGNFRWSMEPAEADAQVNVITGVNPNELDEEPRRSESYSSELQEFKDRRARTPPKRNSGPAKKGVSGAAADAKEAAGE</sequence>
<evidence type="ECO:0000313" key="2">
    <source>
        <dbReference type="EMBL" id="CAD9265243.1"/>
    </source>
</evidence>
<proteinExistence type="predicted"/>
<dbReference type="EMBL" id="HBGJ01037457">
    <property type="protein sequence ID" value="CAD9265243.1"/>
    <property type="molecule type" value="Transcribed_RNA"/>
</dbReference>
<dbReference type="InterPro" id="IPR036815">
    <property type="entry name" value="14-3-3_dom_sf"/>
</dbReference>
<accession>A0A7S1UE15</accession>
<feature type="region of interest" description="Disordered" evidence="1">
    <location>
        <begin position="347"/>
        <end position="403"/>
    </location>
</feature>
<evidence type="ECO:0008006" key="3">
    <source>
        <dbReference type="Google" id="ProtNLM"/>
    </source>
</evidence>
<dbReference type="Gene3D" id="1.20.190.20">
    <property type="entry name" value="14-3-3 domain"/>
    <property type="match status" value="1"/>
</dbReference>
<organism evidence="2">
    <name type="scientific">Phaeomonas parva</name>
    <dbReference type="NCBI Taxonomy" id="124430"/>
    <lineage>
        <taxon>Eukaryota</taxon>
        <taxon>Sar</taxon>
        <taxon>Stramenopiles</taxon>
        <taxon>Ochrophyta</taxon>
        <taxon>Pinguiophyceae</taxon>
        <taxon>Pinguiochrysidales</taxon>
        <taxon>Pinguiochrysidaceae</taxon>
        <taxon>Phaeomonas</taxon>
    </lineage>
</organism>
<name>A0A7S1UE15_9STRA</name>
<dbReference type="SUPFAM" id="SSF48445">
    <property type="entry name" value="14-3-3 protein"/>
    <property type="match status" value="1"/>
</dbReference>
<protein>
    <recommendedName>
        <fullName evidence="3">14-3-3 domain-containing protein</fullName>
    </recommendedName>
</protein>
<gene>
    <name evidence="2" type="ORF">PPAR1163_LOCUS23659</name>
</gene>